<dbReference type="Proteomes" id="UP000243797">
    <property type="component" value="Unassembled WGS sequence"/>
</dbReference>
<sequence length="431" mass="49451">MGFRSLVYVVEMLVVYATFFALWRASSLYPPDSKASEWIEILERRGLAHLSDDFASYEAMLLPRGSLLAVEKIARALRDHSAIWYQFPIIRDPSALFGDRIALHWMASKTEHLTNFSAANSLAYENVLRLTGVHGGDIGRHLESYQNVLAKIDVSGADWLLAEVELYLTLLDNQPIPSSWRVLEYFHRQKQLQQLRQRLLTFAGQLREAFMESIYEAFQVEQSIEGTFDLLEQIQRTILLDIVALAFILHRSQNATLMSSNWSSYDKMLLELSVQSLARAALFCVIFHLNNAGTLQLLKDTRPHVMAIYTIIRDLEQLLHLEIWIPDTQSSTAHSLVRAETSLRNLKHHMKEVRRVGRLAVRGSGIKWIRGALNSSSPVPSDPVWSMFHSWTPDIDDKLRRKDEVFSFGDEYKMNWPSIFIFEAYTPPALA</sequence>
<accession>A0A2K1QPR1</accession>
<protein>
    <submittedName>
        <fullName evidence="2">Uncharacterized protein</fullName>
    </submittedName>
</protein>
<evidence type="ECO:0000313" key="2">
    <source>
        <dbReference type="EMBL" id="PNS17086.1"/>
    </source>
</evidence>
<dbReference type="EMBL" id="NKHZ01000054">
    <property type="protein sequence ID" value="PNS17086.1"/>
    <property type="molecule type" value="Genomic_DNA"/>
</dbReference>
<gene>
    <name evidence="2" type="ORF">CAC42_3656</name>
</gene>
<comment type="caution">
    <text evidence="2">The sequence shown here is derived from an EMBL/GenBank/DDBJ whole genome shotgun (WGS) entry which is preliminary data.</text>
</comment>
<feature type="transmembrane region" description="Helical" evidence="1">
    <location>
        <begin position="6"/>
        <end position="25"/>
    </location>
</feature>
<organism evidence="2 3">
    <name type="scientific">Sphaceloma murrayae</name>
    <dbReference type="NCBI Taxonomy" id="2082308"/>
    <lineage>
        <taxon>Eukaryota</taxon>
        <taxon>Fungi</taxon>
        <taxon>Dikarya</taxon>
        <taxon>Ascomycota</taxon>
        <taxon>Pezizomycotina</taxon>
        <taxon>Dothideomycetes</taxon>
        <taxon>Dothideomycetidae</taxon>
        <taxon>Myriangiales</taxon>
        <taxon>Elsinoaceae</taxon>
        <taxon>Sphaceloma</taxon>
    </lineage>
</organism>
<dbReference type="AlphaFoldDB" id="A0A2K1QPR1"/>
<proteinExistence type="predicted"/>
<keyword evidence="1" id="KW-0472">Membrane</keyword>
<name>A0A2K1QPR1_9PEZI</name>
<evidence type="ECO:0000313" key="3">
    <source>
        <dbReference type="Proteomes" id="UP000243797"/>
    </source>
</evidence>
<dbReference type="InParanoid" id="A0A2K1QPR1"/>
<keyword evidence="1" id="KW-0812">Transmembrane</keyword>
<keyword evidence="1" id="KW-1133">Transmembrane helix</keyword>
<reference evidence="2 3" key="1">
    <citation type="submission" date="2017-06" db="EMBL/GenBank/DDBJ databases">
        <title>Draft genome sequence of a variant of Elsinoe murrayae.</title>
        <authorList>
            <person name="Cheng Q."/>
        </authorList>
    </citation>
    <scope>NUCLEOTIDE SEQUENCE [LARGE SCALE GENOMIC DNA]</scope>
    <source>
        <strain evidence="2 3">CQ-2017a</strain>
    </source>
</reference>
<keyword evidence="3" id="KW-1185">Reference proteome</keyword>
<evidence type="ECO:0000256" key="1">
    <source>
        <dbReference type="SAM" id="Phobius"/>
    </source>
</evidence>